<keyword evidence="2" id="KW-1185">Reference proteome</keyword>
<proteinExistence type="predicted"/>
<dbReference type="AlphaFoldDB" id="A0A838XY94"/>
<reference evidence="1 2" key="2">
    <citation type="submission" date="2020-08" db="EMBL/GenBank/DDBJ databases">
        <title>Stappia taiwanensis sp. nov., isolated from a coastal thermal spring.</title>
        <authorList>
            <person name="Kampfer P."/>
        </authorList>
    </citation>
    <scope>NUCLEOTIDE SEQUENCE [LARGE SCALE GENOMIC DNA]</scope>
    <source>
        <strain evidence="1 2">DSM 23284</strain>
    </source>
</reference>
<evidence type="ECO:0000313" key="2">
    <source>
        <dbReference type="Proteomes" id="UP000559404"/>
    </source>
</evidence>
<accession>A0A838XY94</accession>
<comment type="caution">
    <text evidence="1">The sequence shown here is derived from an EMBL/GenBank/DDBJ whole genome shotgun (WGS) entry which is preliminary data.</text>
</comment>
<protein>
    <recommendedName>
        <fullName evidence="3">DNA-binding protein</fullName>
    </recommendedName>
</protein>
<dbReference type="EMBL" id="JACEON010000020">
    <property type="protein sequence ID" value="MBA4613498.1"/>
    <property type="molecule type" value="Genomic_DNA"/>
</dbReference>
<organism evidence="1 2">
    <name type="scientific">Stappia taiwanensis</name>
    <dbReference type="NCBI Taxonomy" id="992267"/>
    <lineage>
        <taxon>Bacteria</taxon>
        <taxon>Pseudomonadati</taxon>
        <taxon>Pseudomonadota</taxon>
        <taxon>Alphaproteobacteria</taxon>
        <taxon>Hyphomicrobiales</taxon>
        <taxon>Stappiaceae</taxon>
        <taxon>Stappia</taxon>
    </lineage>
</organism>
<evidence type="ECO:0000313" key="1">
    <source>
        <dbReference type="EMBL" id="MBA4613498.1"/>
    </source>
</evidence>
<sequence>MLKKSDAAGYCGMAAKAFEGLCPVTAVEMPNGVRLWDARDLDAWLDGLKAGDADSDDAILDKLG</sequence>
<dbReference type="Proteomes" id="UP000559404">
    <property type="component" value="Unassembled WGS sequence"/>
</dbReference>
<name>A0A838XY94_9HYPH</name>
<evidence type="ECO:0008006" key="3">
    <source>
        <dbReference type="Google" id="ProtNLM"/>
    </source>
</evidence>
<gene>
    <name evidence="1" type="ORF">H1W37_17705</name>
</gene>
<reference evidence="1 2" key="1">
    <citation type="submission" date="2020-07" db="EMBL/GenBank/DDBJ databases">
        <authorList>
            <person name="Li M."/>
        </authorList>
    </citation>
    <scope>NUCLEOTIDE SEQUENCE [LARGE SCALE GENOMIC DNA]</scope>
    <source>
        <strain evidence="1 2">DSM 23284</strain>
    </source>
</reference>